<dbReference type="RefSeq" id="WP_139400896.1">
    <property type="nucleotide sequence ID" value="NZ_JACHEW010000004.1"/>
</dbReference>
<dbReference type="EMBL" id="JACHEW010000004">
    <property type="protein sequence ID" value="MBB6015903.1"/>
    <property type="molecule type" value="Genomic_DNA"/>
</dbReference>
<evidence type="ECO:0000313" key="6">
    <source>
        <dbReference type="Proteomes" id="UP000313988"/>
    </source>
</evidence>
<dbReference type="Pfam" id="PF25115">
    <property type="entry name" value="Agd3_CE"/>
    <property type="match status" value="1"/>
</dbReference>
<gene>
    <name evidence="5" type="ORF">FHR04_03655</name>
    <name evidence="4" type="ORF">HNQ04_001135</name>
</gene>
<dbReference type="Proteomes" id="UP000313988">
    <property type="component" value="Unassembled WGS sequence"/>
</dbReference>
<evidence type="ECO:0000313" key="7">
    <source>
        <dbReference type="Proteomes" id="UP000629870"/>
    </source>
</evidence>
<name>A0A5C4Y915_9DEIO</name>
<sequence length="733" mass="78386">MKPQTLLSALSLTLLLAACAGPQAPGTVNGANPVPGSAEDLGTRPVAVGPDTVEPAFDNVPVVSGHVHAPDPAPTFRDLPRDARLGAATIPRGTRLSAQALPANAQTDKVELRVLVLSSGEGDFGLDSARAMLQQSGVPYDVLDASGQTLDQSRLINADGTGKYQGVILTSNALLTQPTSGVYISALDSSEWETLFAYEAAYKVRQLALYGYPGVAPEDYGLRAVPGAETSTTSMTPNAAGKGIFTDLTGTALPIQYAYSYPSALEPVTGVTTTPLLTDPQGRVLAATSTAADGRERLLITTSQNAALLHTQLLGYGLVQWLTKGVHLGEHRRFLQVDIDDFFSAGDHLNSATGQLYAKPFRVSAGDLISVDYQQNDLRKDFKVASQFRYALVFNGGGAKTSSLGSCLFYWLGSDQLTSISKCLKNDFDWVNHTKDHLRLDVIDYKTASEQIAGNFTIGSKLGLPVNRKSLVTGEHSGLGNMDPSDDGTHNDDDVNLPKQDLGLTRSNPNMLAAADSAGVRYLGADHSVASQWDASCVTCGVQHPLNPNLFLVPRWPINMHYHVTNPAEVLKSYNSIYAPGGTRPYWDHALSYTEFLDKESDLALNHMLGGGAFPHYLHQTNLNQYALGKSVASDWVRAALTKYSRYSTLPLNTYHWDQLGDYLKSHTLEEKAKAAGTLGAVWDRTTNVVAISSRGGSVPATLTGANSGTPYGAYRALSSTVNGTVNVAVTPR</sequence>
<feature type="domain" description="Agd3 deacetylase" evidence="2">
    <location>
        <begin position="425"/>
        <end position="672"/>
    </location>
</feature>
<dbReference type="AlphaFoldDB" id="A0A5C4Y915"/>
<comment type="caution">
    <text evidence="5">The sequence shown here is derived from an EMBL/GenBank/DDBJ whole genome shotgun (WGS) entry which is preliminary data.</text>
</comment>
<keyword evidence="7" id="KW-1185">Reference proteome</keyword>
<dbReference type="EMBL" id="VDMO01000003">
    <property type="protein sequence ID" value="TNM72402.1"/>
    <property type="molecule type" value="Genomic_DNA"/>
</dbReference>
<feature type="domain" description="Agd3 CBM87" evidence="3">
    <location>
        <begin position="111"/>
        <end position="225"/>
    </location>
</feature>
<proteinExistence type="predicted"/>
<evidence type="ECO:0000313" key="4">
    <source>
        <dbReference type="EMBL" id="MBB6015903.1"/>
    </source>
</evidence>
<accession>A0A5C4Y915</accession>
<reference evidence="5 6" key="1">
    <citation type="submission" date="2019-06" db="EMBL/GenBank/DDBJ databases">
        <title>Genome sequence of Deinococcus radiopugnans ATCC 19172.</title>
        <authorList>
            <person name="Maclea K.S."/>
            <person name="Maynard C.R."/>
        </authorList>
    </citation>
    <scope>NUCLEOTIDE SEQUENCE [LARGE SCALE GENOMIC DNA]</scope>
    <source>
        <strain evidence="5 6">ATCC 19172</strain>
    </source>
</reference>
<dbReference type="PROSITE" id="PS51257">
    <property type="entry name" value="PROKAR_LIPOPROTEIN"/>
    <property type="match status" value="1"/>
</dbReference>
<reference evidence="4 7" key="2">
    <citation type="submission" date="2020-08" db="EMBL/GenBank/DDBJ databases">
        <title>Genomic Encyclopedia of Type Strains, Phase IV (KMG-IV): sequencing the most valuable type-strain genomes for metagenomic binning, comparative biology and taxonomic classification.</title>
        <authorList>
            <person name="Goeker M."/>
        </authorList>
    </citation>
    <scope>NUCLEOTIDE SEQUENCE [LARGE SCALE GENOMIC DNA]</scope>
    <source>
        <strain evidence="4 7">DSM 12027</strain>
    </source>
</reference>
<keyword evidence="1" id="KW-0732">Signal</keyword>
<dbReference type="InterPro" id="IPR056826">
    <property type="entry name" value="Agd3_CE"/>
</dbReference>
<evidence type="ECO:0000259" key="3">
    <source>
        <dbReference type="Pfam" id="PF25116"/>
    </source>
</evidence>
<dbReference type="Pfam" id="PF25116">
    <property type="entry name" value="CBM87_Agd3"/>
    <property type="match status" value="1"/>
</dbReference>
<dbReference type="OrthoDB" id="53191at2"/>
<feature type="chain" id="PRO_5022853567" evidence="1">
    <location>
        <begin position="21"/>
        <end position="733"/>
    </location>
</feature>
<organism evidence="5 6">
    <name type="scientific">Deinococcus radiopugnans ATCC 19172</name>
    <dbReference type="NCBI Taxonomy" id="585398"/>
    <lineage>
        <taxon>Bacteria</taxon>
        <taxon>Thermotogati</taxon>
        <taxon>Deinococcota</taxon>
        <taxon>Deinococci</taxon>
        <taxon>Deinococcales</taxon>
        <taxon>Deinococcaceae</taxon>
        <taxon>Deinococcus</taxon>
    </lineage>
</organism>
<dbReference type="Proteomes" id="UP000629870">
    <property type="component" value="Unassembled WGS sequence"/>
</dbReference>
<evidence type="ECO:0000259" key="2">
    <source>
        <dbReference type="Pfam" id="PF25115"/>
    </source>
</evidence>
<dbReference type="InterPro" id="IPR056827">
    <property type="entry name" value="CBM87_Agd3"/>
</dbReference>
<evidence type="ECO:0000313" key="5">
    <source>
        <dbReference type="EMBL" id="TNM72402.1"/>
    </source>
</evidence>
<feature type="signal peptide" evidence="1">
    <location>
        <begin position="1"/>
        <end position="20"/>
    </location>
</feature>
<protein>
    <submittedName>
        <fullName evidence="5">Uncharacterized protein</fullName>
    </submittedName>
</protein>
<evidence type="ECO:0000256" key="1">
    <source>
        <dbReference type="SAM" id="SignalP"/>
    </source>
</evidence>